<dbReference type="GO" id="GO:0003676">
    <property type="term" value="F:nucleic acid binding"/>
    <property type="evidence" value="ECO:0007669"/>
    <property type="project" value="InterPro"/>
</dbReference>
<name>B7PAM1_IXOSC</name>
<evidence type="ECO:0000259" key="1">
    <source>
        <dbReference type="PROSITE" id="PS50879"/>
    </source>
</evidence>
<dbReference type="SUPFAM" id="SSF53098">
    <property type="entry name" value="Ribonuclease H-like"/>
    <property type="match status" value="1"/>
</dbReference>
<dbReference type="EMBL" id="ABJB010025309">
    <property type="status" value="NOT_ANNOTATED_CDS"/>
    <property type="molecule type" value="Genomic_DNA"/>
</dbReference>
<evidence type="ECO:0000313" key="2">
    <source>
        <dbReference type="EMBL" id="EEC03643.1"/>
    </source>
</evidence>
<dbReference type="InterPro" id="IPR036397">
    <property type="entry name" value="RNaseH_sf"/>
</dbReference>
<dbReference type="InterPro" id="IPR002156">
    <property type="entry name" value="RNaseH_domain"/>
</dbReference>
<accession>B7PAM1</accession>
<protein>
    <submittedName>
        <fullName evidence="2 3">RNase H, putative</fullName>
    </submittedName>
</protein>
<dbReference type="PROSITE" id="PS50879">
    <property type="entry name" value="RNASE_H_1"/>
    <property type="match status" value="1"/>
</dbReference>
<evidence type="ECO:0000313" key="3">
    <source>
        <dbReference type="EnsemblMetazoa" id="ISCW002757-PA"/>
    </source>
</evidence>
<organism>
    <name type="scientific">Ixodes scapularis</name>
    <name type="common">Black-legged tick</name>
    <name type="synonym">Deer tick</name>
    <dbReference type="NCBI Taxonomy" id="6945"/>
    <lineage>
        <taxon>Eukaryota</taxon>
        <taxon>Metazoa</taxon>
        <taxon>Ecdysozoa</taxon>
        <taxon>Arthropoda</taxon>
        <taxon>Chelicerata</taxon>
        <taxon>Arachnida</taxon>
        <taxon>Acari</taxon>
        <taxon>Parasitiformes</taxon>
        <taxon>Ixodida</taxon>
        <taxon>Ixodoidea</taxon>
        <taxon>Ixodidae</taxon>
        <taxon>Ixodinae</taxon>
        <taxon>Ixodes</taxon>
    </lineage>
</organism>
<dbReference type="AlphaFoldDB" id="B7PAM1"/>
<dbReference type="Proteomes" id="UP000001555">
    <property type="component" value="Unassembled WGS sequence"/>
</dbReference>
<reference evidence="2 4" key="1">
    <citation type="submission" date="2008-03" db="EMBL/GenBank/DDBJ databases">
        <title>Annotation of Ixodes scapularis.</title>
        <authorList>
            <consortium name="Ixodes scapularis Genome Project Consortium"/>
            <person name="Caler E."/>
            <person name="Hannick L.I."/>
            <person name="Bidwell S."/>
            <person name="Joardar V."/>
            <person name="Thiagarajan M."/>
            <person name="Amedeo P."/>
            <person name="Galinsky K.J."/>
            <person name="Schobel S."/>
            <person name="Inman J."/>
            <person name="Hostetler J."/>
            <person name="Miller J."/>
            <person name="Hammond M."/>
            <person name="Megy K."/>
            <person name="Lawson D."/>
            <person name="Kodira C."/>
            <person name="Sutton G."/>
            <person name="Meyer J."/>
            <person name="Hill C.A."/>
            <person name="Birren B."/>
            <person name="Nene V."/>
            <person name="Collins F."/>
            <person name="Alarcon-Chaidez F."/>
            <person name="Wikel S."/>
            <person name="Strausberg R."/>
        </authorList>
    </citation>
    <scope>NUCLEOTIDE SEQUENCE [LARGE SCALE GENOMIC DNA]</scope>
    <source>
        <strain evidence="4">Wikel</strain>
        <strain evidence="2">Wikel colony</strain>
    </source>
</reference>
<dbReference type="Gene3D" id="3.30.420.10">
    <property type="entry name" value="Ribonuclease H-like superfamily/Ribonuclease H"/>
    <property type="match status" value="1"/>
</dbReference>
<dbReference type="PaxDb" id="6945-B7PAM1"/>
<dbReference type="InterPro" id="IPR012337">
    <property type="entry name" value="RNaseH-like_sf"/>
</dbReference>
<dbReference type="OrthoDB" id="6515679at2759"/>
<dbReference type="Pfam" id="PF00075">
    <property type="entry name" value="RNase_H"/>
    <property type="match status" value="1"/>
</dbReference>
<feature type="domain" description="RNase H type-1" evidence="1">
    <location>
        <begin position="21"/>
        <end position="148"/>
    </location>
</feature>
<dbReference type="GO" id="GO:0043137">
    <property type="term" value="P:DNA replication, removal of RNA primer"/>
    <property type="evidence" value="ECO:0000318"/>
    <property type="project" value="GO_Central"/>
</dbReference>
<dbReference type="VEuPathDB" id="VectorBase:ISCI002757"/>
<dbReference type="VEuPathDB" id="VectorBase:ISCW002757"/>
<sequence>MRPDTHEQRRLARARYYERIAKKGEVAYVDAADYPDRDAKVAVYLDKNKMEKNSCSMPRATTEEAEERAIALAMMDGYRKGSSMLILSDSQQACRNFLKGRIGARTAKLINKVTPKSAGVTHEIAWIPAHAGVTGNQAADDRARAHTFRAGLTQPGKTVIVNPSYSELLDHYKACRFQFPEPADRFDRIDAALWRRLQAGNFPNKVLARHVDPDRSTLDLC</sequence>
<evidence type="ECO:0000313" key="4">
    <source>
        <dbReference type="Proteomes" id="UP000001555"/>
    </source>
</evidence>
<proteinExistence type="predicted"/>
<keyword evidence="4" id="KW-1185">Reference proteome</keyword>
<dbReference type="EnsemblMetazoa" id="ISCW002757-RA">
    <property type="protein sequence ID" value="ISCW002757-PA"/>
    <property type="gene ID" value="ISCW002757"/>
</dbReference>
<dbReference type="InParanoid" id="B7PAM1"/>
<gene>
    <name evidence="2" type="ORF">IscW_ISCW002757</name>
</gene>
<dbReference type="GO" id="GO:0004523">
    <property type="term" value="F:RNA-DNA hybrid ribonuclease activity"/>
    <property type="evidence" value="ECO:0000318"/>
    <property type="project" value="GO_Central"/>
</dbReference>
<dbReference type="EMBL" id="DS672128">
    <property type="protein sequence ID" value="EEC03643.1"/>
    <property type="molecule type" value="Genomic_DNA"/>
</dbReference>
<dbReference type="HOGENOM" id="CLU_1251879_0_0_1"/>
<dbReference type="VEuPathDB" id="VectorBase:ISCP_000341"/>
<reference evidence="3" key="2">
    <citation type="submission" date="2020-05" db="UniProtKB">
        <authorList>
            <consortium name="EnsemblMetazoa"/>
        </authorList>
    </citation>
    <scope>IDENTIFICATION</scope>
    <source>
        <strain evidence="3">wikel</strain>
    </source>
</reference>